<sequence length="104" mass="11159">MEIMPTALSLKPLAKTREADPETMKTAKKFEEMFLAQTVDEMLKSVDIGAFGGGHAEETWRSFLARAFAEQIADQDSTGIATSVARAIGAYEDTDGTRTGQGAA</sequence>
<dbReference type="Pfam" id="PF10135">
    <property type="entry name" value="Rod-binding"/>
    <property type="match status" value="1"/>
</dbReference>
<dbReference type="AlphaFoldDB" id="A0A1X7A8R5"/>
<dbReference type="EMBL" id="FWFY01000026">
    <property type="protein sequence ID" value="SLN72844.1"/>
    <property type="molecule type" value="Genomic_DNA"/>
</dbReference>
<evidence type="ECO:0000313" key="5">
    <source>
        <dbReference type="Proteomes" id="UP000193495"/>
    </source>
</evidence>
<evidence type="ECO:0000313" key="4">
    <source>
        <dbReference type="EMBL" id="SLN72844.1"/>
    </source>
</evidence>
<evidence type="ECO:0000313" key="6">
    <source>
        <dbReference type="Proteomes" id="UP000240624"/>
    </source>
</evidence>
<dbReference type="InterPro" id="IPR019301">
    <property type="entry name" value="Flagellar_prot_FlgJ_N"/>
</dbReference>
<dbReference type="EMBL" id="PYGB01000028">
    <property type="protein sequence ID" value="PSK80181.1"/>
    <property type="molecule type" value="Genomic_DNA"/>
</dbReference>
<evidence type="ECO:0000259" key="2">
    <source>
        <dbReference type="Pfam" id="PF10135"/>
    </source>
</evidence>
<accession>A0A1X7A8R5</accession>
<dbReference type="Proteomes" id="UP000193495">
    <property type="component" value="Unassembled WGS sequence"/>
</dbReference>
<reference evidence="4 5" key="1">
    <citation type="submission" date="2017-03" db="EMBL/GenBank/DDBJ databases">
        <authorList>
            <person name="Afonso C.L."/>
            <person name="Miller P.J."/>
            <person name="Scott M.A."/>
            <person name="Spackman E."/>
            <person name="Goraichik I."/>
            <person name="Dimitrov K.M."/>
            <person name="Suarez D.L."/>
            <person name="Swayne D.E."/>
        </authorList>
    </citation>
    <scope>NUCLEOTIDE SEQUENCE [LARGE SCALE GENOMIC DNA]</scope>
    <source>
        <strain evidence="4 5">CECT 8367</strain>
    </source>
</reference>
<name>A0A1X7A8R5_9RHOB</name>
<proteinExistence type="predicted"/>
<reference evidence="3 6" key="2">
    <citation type="submission" date="2018-03" db="EMBL/GenBank/DDBJ databases">
        <title>Genomic Encyclopedia of Archaeal and Bacterial Type Strains, Phase II (KMG-II): from individual species to whole genera.</title>
        <authorList>
            <person name="Goeker M."/>
        </authorList>
    </citation>
    <scope>NUCLEOTIDE SEQUENCE [LARGE SCALE GENOMIC DNA]</scope>
    <source>
        <strain evidence="3 6">DSM 29956</strain>
    </source>
</reference>
<gene>
    <name evidence="3" type="ORF">CLV79_1284</name>
    <name evidence="4" type="ORF">LOS8367_03719</name>
</gene>
<evidence type="ECO:0000256" key="1">
    <source>
        <dbReference type="SAM" id="MobiDB-lite"/>
    </source>
</evidence>
<keyword evidence="6" id="KW-1185">Reference proteome</keyword>
<feature type="region of interest" description="Disordered" evidence="1">
    <location>
        <begin position="1"/>
        <end position="23"/>
    </location>
</feature>
<dbReference type="OrthoDB" id="7862954at2"/>
<feature type="domain" description="Flagellar protein FlgJ N-terminal" evidence="2">
    <location>
        <begin position="42"/>
        <end position="86"/>
    </location>
</feature>
<protein>
    <submittedName>
        <fullName evidence="4">Chemotactic signal-response protein CheL</fullName>
    </submittedName>
    <submittedName>
        <fullName evidence="3">Rod binding protein</fullName>
    </submittedName>
</protein>
<organism evidence="4 5">
    <name type="scientific">Limimaricola soesokkakensis</name>
    <dbReference type="NCBI Taxonomy" id="1343159"/>
    <lineage>
        <taxon>Bacteria</taxon>
        <taxon>Pseudomonadati</taxon>
        <taxon>Pseudomonadota</taxon>
        <taxon>Alphaproteobacteria</taxon>
        <taxon>Rhodobacterales</taxon>
        <taxon>Paracoccaceae</taxon>
        <taxon>Limimaricola</taxon>
    </lineage>
</organism>
<evidence type="ECO:0000313" key="3">
    <source>
        <dbReference type="EMBL" id="PSK80181.1"/>
    </source>
</evidence>
<dbReference type="RefSeq" id="WP_085897996.1">
    <property type="nucleotide sequence ID" value="NZ_FWFY01000026.1"/>
</dbReference>
<dbReference type="Proteomes" id="UP000240624">
    <property type="component" value="Unassembled WGS sequence"/>
</dbReference>